<dbReference type="AlphaFoldDB" id="A0A1J7BJE7"/>
<keyword evidence="3" id="KW-1185">Reference proteome</keyword>
<evidence type="ECO:0000256" key="1">
    <source>
        <dbReference type="SAM" id="MobiDB-lite"/>
    </source>
</evidence>
<dbReference type="RefSeq" id="WP_071655240.1">
    <property type="nucleotide sequence ID" value="NZ_MLCF01000012.1"/>
</dbReference>
<accession>A0A1J7BJE7</accession>
<evidence type="ECO:0000313" key="2">
    <source>
        <dbReference type="EMBL" id="OIV38766.1"/>
    </source>
</evidence>
<gene>
    <name evidence="2" type="ORF">BIV57_03930</name>
</gene>
<sequence>MTALAHPTAEDEGQAPAGRSRPCPRCVRLTARISSEADHAQQVAASPAFAAHVSDVMVQRLSDAVTNWRVHLLGDHSDDDGTPRLALSSFT</sequence>
<proteinExistence type="predicted"/>
<comment type="caution">
    <text evidence="2">The sequence shown here is derived from an EMBL/GenBank/DDBJ whole genome shotgun (WGS) entry which is preliminary data.</text>
</comment>
<name>A0A1J7BJE7_9ACTN</name>
<dbReference type="EMBL" id="MLCF01000012">
    <property type="protein sequence ID" value="OIV38766.1"/>
    <property type="molecule type" value="Genomic_DNA"/>
</dbReference>
<dbReference type="STRING" id="1428644.BIV57_03930"/>
<evidence type="ECO:0000313" key="3">
    <source>
        <dbReference type="Proteomes" id="UP000243342"/>
    </source>
</evidence>
<organism evidence="2 3">
    <name type="scientific">Mangrovactinospora gilvigrisea</name>
    <dbReference type="NCBI Taxonomy" id="1428644"/>
    <lineage>
        <taxon>Bacteria</taxon>
        <taxon>Bacillati</taxon>
        <taxon>Actinomycetota</taxon>
        <taxon>Actinomycetes</taxon>
        <taxon>Kitasatosporales</taxon>
        <taxon>Streptomycetaceae</taxon>
        <taxon>Mangrovactinospora</taxon>
    </lineage>
</organism>
<reference evidence="2 3" key="1">
    <citation type="submission" date="2016-10" db="EMBL/GenBank/DDBJ databases">
        <title>Genome sequence of Streptomyces gilvigriseus MUSC 26.</title>
        <authorList>
            <person name="Lee L.-H."/>
            <person name="Ser H.-L."/>
        </authorList>
    </citation>
    <scope>NUCLEOTIDE SEQUENCE [LARGE SCALE GENOMIC DNA]</scope>
    <source>
        <strain evidence="2 3">MUSC 26</strain>
    </source>
</reference>
<protein>
    <submittedName>
        <fullName evidence="2">Uncharacterized protein</fullName>
    </submittedName>
</protein>
<dbReference type="Proteomes" id="UP000243342">
    <property type="component" value="Unassembled WGS sequence"/>
</dbReference>
<feature type="region of interest" description="Disordered" evidence="1">
    <location>
        <begin position="1"/>
        <end position="23"/>
    </location>
</feature>